<dbReference type="InterPro" id="IPR036465">
    <property type="entry name" value="vWFA_dom_sf"/>
</dbReference>
<protein>
    <recommendedName>
        <fullName evidence="2">VWFA domain-containing protein</fullName>
    </recommendedName>
</protein>
<comment type="caution">
    <text evidence="1">The sequence shown here is derived from an EMBL/GenBank/DDBJ whole genome shotgun (WGS) entry which is preliminary data.</text>
</comment>
<dbReference type="EMBL" id="BARS01059190">
    <property type="protein sequence ID" value="GAG43320.1"/>
    <property type="molecule type" value="Genomic_DNA"/>
</dbReference>
<proteinExistence type="predicted"/>
<feature type="non-terminal residue" evidence="1">
    <location>
        <position position="1"/>
    </location>
</feature>
<reference evidence="1" key="1">
    <citation type="journal article" date="2014" name="Front. Microbiol.">
        <title>High frequency of phylogenetically diverse reductive dehalogenase-homologous genes in deep subseafloor sedimentary metagenomes.</title>
        <authorList>
            <person name="Kawai M."/>
            <person name="Futagami T."/>
            <person name="Toyoda A."/>
            <person name="Takaki Y."/>
            <person name="Nishi S."/>
            <person name="Hori S."/>
            <person name="Arai W."/>
            <person name="Tsubouchi T."/>
            <person name="Morono Y."/>
            <person name="Uchiyama I."/>
            <person name="Ito T."/>
            <person name="Fujiyama A."/>
            <person name="Inagaki F."/>
            <person name="Takami H."/>
        </authorList>
    </citation>
    <scope>NUCLEOTIDE SEQUENCE</scope>
    <source>
        <strain evidence="1">Expedition CK06-06</strain>
    </source>
</reference>
<gene>
    <name evidence="1" type="ORF">S01H1_85892</name>
</gene>
<organism evidence="1">
    <name type="scientific">marine sediment metagenome</name>
    <dbReference type="NCBI Taxonomy" id="412755"/>
    <lineage>
        <taxon>unclassified sequences</taxon>
        <taxon>metagenomes</taxon>
        <taxon>ecological metagenomes</taxon>
    </lineage>
</organism>
<name>X0XJF7_9ZZZZ</name>
<feature type="non-terminal residue" evidence="1">
    <location>
        <position position="60"/>
    </location>
</feature>
<dbReference type="PANTHER" id="PTHR33608:SF7">
    <property type="entry name" value="DUF58 DOMAIN-CONTAINING PROTEIN"/>
    <property type="match status" value="1"/>
</dbReference>
<evidence type="ECO:0000313" key="1">
    <source>
        <dbReference type="EMBL" id="GAG43320.1"/>
    </source>
</evidence>
<dbReference type="AlphaFoldDB" id="X0XJF7"/>
<accession>X0XJF7</accession>
<sequence>TLLLDASASMRYTGDHAARLKGRRLSKFEYARYLAASLAYLMINQQDAVGLVTFDAKIRR</sequence>
<dbReference type="PANTHER" id="PTHR33608">
    <property type="entry name" value="BLL2464 PROTEIN"/>
    <property type="match status" value="1"/>
</dbReference>
<dbReference type="SUPFAM" id="SSF53300">
    <property type="entry name" value="vWA-like"/>
    <property type="match status" value="1"/>
</dbReference>
<evidence type="ECO:0008006" key="2">
    <source>
        <dbReference type="Google" id="ProtNLM"/>
    </source>
</evidence>